<dbReference type="SUPFAM" id="SSF55021">
    <property type="entry name" value="ACT-like"/>
    <property type="match status" value="1"/>
</dbReference>
<dbReference type="PROSITE" id="PS00198">
    <property type="entry name" value="4FE4S_FER_1"/>
    <property type="match status" value="1"/>
</dbReference>
<feature type="domain" description="4Fe-4S ferredoxin-type" evidence="8">
    <location>
        <begin position="99"/>
        <end position="127"/>
    </location>
</feature>
<dbReference type="PROSITE" id="PS51379">
    <property type="entry name" value="4FE4S_FER_2"/>
    <property type="match status" value="2"/>
</dbReference>
<keyword evidence="3" id="KW-0479">Metal-binding</keyword>
<dbReference type="InterPro" id="IPR018449">
    <property type="entry name" value="NIL_domain"/>
</dbReference>
<sequence length="127" mass="14108">MLLQLRFDSKTVKEPIISRVAIKTGVPINILKADVGARKGEIIVEIPDDKSKEIESLFLEMGVEVHEITKSIARNDDCVHCGLCISICPTEVFQLNSEMMVEIKSEKCIHCGACVKVCPTMALYFPI</sequence>
<dbReference type="Pfam" id="PF12838">
    <property type="entry name" value="Fer4_7"/>
    <property type="match status" value="1"/>
</dbReference>
<keyword evidence="5" id="KW-0249">Electron transport</keyword>
<evidence type="ECO:0000256" key="5">
    <source>
        <dbReference type="ARBA" id="ARBA00022982"/>
    </source>
</evidence>
<accession>A0A7J2TJP4</accession>
<dbReference type="InterPro" id="IPR017896">
    <property type="entry name" value="4Fe4S_Fe-S-bd"/>
</dbReference>
<dbReference type="Pfam" id="PF09383">
    <property type="entry name" value="NIL"/>
    <property type="match status" value="1"/>
</dbReference>
<organism evidence="9">
    <name type="scientific">Archaeoglobus fulgidus</name>
    <dbReference type="NCBI Taxonomy" id="2234"/>
    <lineage>
        <taxon>Archaea</taxon>
        <taxon>Methanobacteriati</taxon>
        <taxon>Methanobacteriota</taxon>
        <taxon>Archaeoglobi</taxon>
        <taxon>Archaeoglobales</taxon>
        <taxon>Archaeoglobaceae</taxon>
        <taxon>Archaeoglobus</taxon>
    </lineage>
</organism>
<dbReference type="Gene3D" id="3.30.70.260">
    <property type="match status" value="1"/>
</dbReference>
<dbReference type="InterPro" id="IPR017900">
    <property type="entry name" value="4Fe4S_Fe_S_CS"/>
</dbReference>
<dbReference type="GO" id="GO:0051539">
    <property type="term" value="F:4 iron, 4 sulfur cluster binding"/>
    <property type="evidence" value="ECO:0007669"/>
    <property type="project" value="UniProtKB-KW"/>
</dbReference>
<evidence type="ECO:0000256" key="4">
    <source>
        <dbReference type="ARBA" id="ARBA00022737"/>
    </source>
</evidence>
<reference evidence="9" key="1">
    <citation type="journal article" date="2020" name="mSystems">
        <title>Genome- and Community-Level Interaction Insights into Carbon Utilization and Element Cycling Functions of Hydrothermarchaeota in Hydrothermal Sediment.</title>
        <authorList>
            <person name="Zhou Z."/>
            <person name="Liu Y."/>
            <person name="Xu W."/>
            <person name="Pan J."/>
            <person name="Luo Z.H."/>
            <person name="Li M."/>
        </authorList>
    </citation>
    <scope>NUCLEOTIDE SEQUENCE [LARGE SCALE GENOMIC DNA]</scope>
    <source>
        <strain evidence="9">SpSt-26</strain>
    </source>
</reference>
<dbReference type="GO" id="GO:0016491">
    <property type="term" value="F:oxidoreductase activity"/>
    <property type="evidence" value="ECO:0007669"/>
    <property type="project" value="UniProtKB-ARBA"/>
</dbReference>
<evidence type="ECO:0000256" key="6">
    <source>
        <dbReference type="ARBA" id="ARBA00023004"/>
    </source>
</evidence>
<feature type="domain" description="4Fe-4S ferredoxin-type" evidence="8">
    <location>
        <begin position="70"/>
        <end position="98"/>
    </location>
</feature>
<evidence type="ECO:0000256" key="1">
    <source>
        <dbReference type="ARBA" id="ARBA00022448"/>
    </source>
</evidence>
<dbReference type="SMART" id="SM00930">
    <property type="entry name" value="NIL"/>
    <property type="match status" value="1"/>
</dbReference>
<comment type="caution">
    <text evidence="9">The sequence shown here is derived from an EMBL/GenBank/DDBJ whole genome shotgun (WGS) entry which is preliminary data.</text>
</comment>
<dbReference type="EMBL" id="DSLA01000098">
    <property type="protein sequence ID" value="HEH35785.1"/>
    <property type="molecule type" value="Genomic_DNA"/>
</dbReference>
<keyword evidence="4" id="KW-0677">Repeat</keyword>
<keyword evidence="6" id="KW-0408">Iron</keyword>
<dbReference type="AlphaFoldDB" id="A0A7J2TJP4"/>
<keyword evidence="7" id="KW-0411">Iron-sulfur</keyword>
<name>A0A7J2TJP4_ARCFL</name>
<evidence type="ECO:0000256" key="2">
    <source>
        <dbReference type="ARBA" id="ARBA00022485"/>
    </source>
</evidence>
<dbReference type="PANTHER" id="PTHR43687:SF6">
    <property type="entry name" value="L-ASPARTATE SEMIALDEHYDE SULFURTRANSFERASE IRON-SULFUR SUBUNIT"/>
    <property type="match status" value="1"/>
</dbReference>
<gene>
    <name evidence="9" type="ORF">ENP88_06535</name>
</gene>
<dbReference type="Gene3D" id="3.30.70.20">
    <property type="match status" value="1"/>
</dbReference>
<keyword evidence="1" id="KW-0813">Transport</keyword>
<keyword evidence="2" id="KW-0004">4Fe-4S</keyword>
<proteinExistence type="predicted"/>
<dbReference type="GO" id="GO:0046872">
    <property type="term" value="F:metal ion binding"/>
    <property type="evidence" value="ECO:0007669"/>
    <property type="project" value="UniProtKB-KW"/>
</dbReference>
<evidence type="ECO:0000256" key="7">
    <source>
        <dbReference type="ARBA" id="ARBA00023014"/>
    </source>
</evidence>
<dbReference type="InterPro" id="IPR050572">
    <property type="entry name" value="Fe-S_Ferredoxin"/>
</dbReference>
<protein>
    <submittedName>
        <fullName evidence="9">4Fe-4S dicluster domain-containing protein</fullName>
    </submittedName>
</protein>
<evidence type="ECO:0000259" key="8">
    <source>
        <dbReference type="PROSITE" id="PS51379"/>
    </source>
</evidence>
<dbReference type="SUPFAM" id="SSF54862">
    <property type="entry name" value="4Fe-4S ferredoxins"/>
    <property type="match status" value="1"/>
</dbReference>
<evidence type="ECO:0000256" key="3">
    <source>
        <dbReference type="ARBA" id="ARBA00022723"/>
    </source>
</evidence>
<evidence type="ECO:0000313" key="9">
    <source>
        <dbReference type="EMBL" id="HEH35785.1"/>
    </source>
</evidence>
<dbReference type="PANTHER" id="PTHR43687">
    <property type="entry name" value="ADENYLYLSULFATE REDUCTASE, BETA SUBUNIT"/>
    <property type="match status" value="1"/>
</dbReference>
<dbReference type="InterPro" id="IPR045865">
    <property type="entry name" value="ACT-like_dom_sf"/>
</dbReference>